<evidence type="ECO:0000313" key="5">
    <source>
        <dbReference type="Proteomes" id="UP000051870"/>
    </source>
</evidence>
<dbReference type="Gene3D" id="3.40.50.410">
    <property type="entry name" value="von Willebrand factor, type A domain"/>
    <property type="match status" value="1"/>
</dbReference>
<dbReference type="InterPro" id="IPR011990">
    <property type="entry name" value="TPR-like_helical_dom_sf"/>
</dbReference>
<accession>A0A0P1I983</accession>
<reference evidence="5" key="1">
    <citation type="submission" date="2015-09" db="EMBL/GenBank/DDBJ databases">
        <authorList>
            <person name="Rodrigo-Torres Lidia"/>
            <person name="Arahal R.David."/>
        </authorList>
    </citation>
    <scope>NUCLEOTIDE SEQUENCE [LARGE SCALE GENOMIC DNA]</scope>
    <source>
        <strain evidence="5">CECT 7735</strain>
    </source>
</reference>
<feature type="repeat" description="TPR" evidence="1">
    <location>
        <begin position="383"/>
        <end position="416"/>
    </location>
</feature>
<dbReference type="EMBL" id="CYTW01000001">
    <property type="protein sequence ID" value="CUJ83389.1"/>
    <property type="molecule type" value="Genomic_DNA"/>
</dbReference>
<dbReference type="Pfam" id="PF13519">
    <property type="entry name" value="VWA_2"/>
    <property type="match status" value="1"/>
</dbReference>
<dbReference type="PANTHER" id="PTHR22550:SF14">
    <property type="entry name" value="VWFA DOMAIN-CONTAINING PROTEIN"/>
    <property type="match status" value="1"/>
</dbReference>
<sequence>MQTLLDILAVFHFLRPLWLLALPLIVWVWYRVRKPRNAGAATSEKIAPHLAEALTVGSTGTKRLQPIDGVVLSMILMTLAAAGPTWSRVENPFLSQTASMAVALEVSRSMEAPDLPPNRLDRAKFKVLDLIERRAGARTALFAYAGSAHRVAPLTEDPNILRAMLDGLSPKVMPSDGNNVTAALELARAELSKTETPGTILLVLDSIDRADLAALQPTEGGAPVVVLFAAPETEPLGALEEMASSSVIRLTADESDLNKIERAAESAYRAALLGDDRLDWEDRGWVFAWPAALILLLWFRQGWTMRWALALLLLGNLFAPNTARADVVDWFLTPDQQAMVAYNNKEYADAAELFLDPMWRALALFKSGQYPEAADVYSRMDTAEAAFGEGMARTRNREYRPAIAAYTKALELQPDFPEAQHNLEVTTYVLEYVESAREASDTGEDSGIGADDVVYDNEADRGADTQTDFSQEEKPVFKSTEQWMRSVDTEMGDFLRSRFLLEASGGNQ</sequence>
<dbReference type="Gene3D" id="1.25.40.10">
    <property type="entry name" value="Tetratricopeptide repeat domain"/>
    <property type="match status" value="1"/>
</dbReference>
<evidence type="ECO:0000313" key="4">
    <source>
        <dbReference type="EMBL" id="CUJ83389.1"/>
    </source>
</evidence>
<keyword evidence="1" id="KW-0802">TPR repeat</keyword>
<dbReference type="Proteomes" id="UP000051870">
    <property type="component" value="Unassembled WGS sequence"/>
</dbReference>
<dbReference type="SUPFAM" id="SSF48452">
    <property type="entry name" value="TPR-like"/>
    <property type="match status" value="1"/>
</dbReference>
<evidence type="ECO:0000256" key="2">
    <source>
        <dbReference type="SAM" id="Phobius"/>
    </source>
</evidence>
<keyword evidence="5" id="KW-1185">Reference proteome</keyword>
<name>A0A0P1I983_9RHOB</name>
<dbReference type="InterPro" id="IPR019734">
    <property type="entry name" value="TPR_rpt"/>
</dbReference>
<dbReference type="SMART" id="SM00327">
    <property type="entry name" value="VWA"/>
    <property type="match status" value="1"/>
</dbReference>
<evidence type="ECO:0000259" key="3">
    <source>
        <dbReference type="SMART" id="SM00327"/>
    </source>
</evidence>
<feature type="domain" description="VWFA" evidence="3">
    <location>
        <begin position="97"/>
        <end position="265"/>
    </location>
</feature>
<proteinExistence type="predicted"/>
<dbReference type="InterPro" id="IPR050768">
    <property type="entry name" value="UPF0353/GerABKA_families"/>
</dbReference>
<dbReference type="PROSITE" id="PS50005">
    <property type="entry name" value="TPR"/>
    <property type="match status" value="1"/>
</dbReference>
<gene>
    <name evidence="4" type="ORF">PH7735_00255</name>
</gene>
<dbReference type="InterPro" id="IPR002035">
    <property type="entry name" value="VWF_A"/>
</dbReference>
<dbReference type="SUPFAM" id="SSF53300">
    <property type="entry name" value="vWA-like"/>
    <property type="match status" value="1"/>
</dbReference>
<organism evidence="4 5">
    <name type="scientific">Shimia thalassica</name>
    <dbReference type="NCBI Taxonomy" id="1715693"/>
    <lineage>
        <taxon>Bacteria</taxon>
        <taxon>Pseudomonadati</taxon>
        <taxon>Pseudomonadota</taxon>
        <taxon>Alphaproteobacteria</taxon>
        <taxon>Rhodobacterales</taxon>
        <taxon>Roseobacteraceae</taxon>
    </lineage>
</organism>
<dbReference type="STRING" id="1715693.PH7735_00255"/>
<dbReference type="AlphaFoldDB" id="A0A0P1I983"/>
<keyword evidence="2" id="KW-1133">Transmembrane helix</keyword>
<keyword evidence="2" id="KW-0812">Transmembrane</keyword>
<dbReference type="PANTHER" id="PTHR22550">
    <property type="entry name" value="SPORE GERMINATION PROTEIN"/>
    <property type="match status" value="1"/>
</dbReference>
<protein>
    <submittedName>
        <fullName evidence="4">Tetratricopeptide repeat</fullName>
    </submittedName>
</protein>
<evidence type="ECO:0000256" key="1">
    <source>
        <dbReference type="PROSITE-ProRule" id="PRU00339"/>
    </source>
</evidence>
<dbReference type="InterPro" id="IPR036465">
    <property type="entry name" value="vWFA_dom_sf"/>
</dbReference>
<keyword evidence="2" id="KW-0472">Membrane</keyword>
<feature type="transmembrane region" description="Helical" evidence="2">
    <location>
        <begin position="12"/>
        <end position="30"/>
    </location>
</feature>